<reference evidence="2" key="1">
    <citation type="submission" date="2022-11" db="UniProtKB">
        <authorList>
            <consortium name="WormBaseParasite"/>
        </authorList>
    </citation>
    <scope>IDENTIFICATION</scope>
</reference>
<evidence type="ECO:0000313" key="1">
    <source>
        <dbReference type="Proteomes" id="UP000887565"/>
    </source>
</evidence>
<name>A0A915HIE5_ROMCU</name>
<dbReference type="WBParaSite" id="nRc.2.0.1.t01783-RA">
    <property type="protein sequence ID" value="nRc.2.0.1.t01783-RA"/>
    <property type="gene ID" value="nRc.2.0.1.g01783"/>
</dbReference>
<organism evidence="1 2">
    <name type="scientific">Romanomermis culicivorax</name>
    <name type="common">Nematode worm</name>
    <dbReference type="NCBI Taxonomy" id="13658"/>
    <lineage>
        <taxon>Eukaryota</taxon>
        <taxon>Metazoa</taxon>
        <taxon>Ecdysozoa</taxon>
        <taxon>Nematoda</taxon>
        <taxon>Enoplea</taxon>
        <taxon>Dorylaimia</taxon>
        <taxon>Mermithida</taxon>
        <taxon>Mermithoidea</taxon>
        <taxon>Mermithidae</taxon>
        <taxon>Romanomermis</taxon>
    </lineage>
</organism>
<dbReference type="Proteomes" id="UP000887565">
    <property type="component" value="Unplaced"/>
</dbReference>
<evidence type="ECO:0000313" key="2">
    <source>
        <dbReference type="WBParaSite" id="nRc.2.0.1.t01783-RA"/>
    </source>
</evidence>
<protein>
    <submittedName>
        <fullName evidence="2">Uncharacterized protein</fullName>
    </submittedName>
</protein>
<keyword evidence="1" id="KW-1185">Reference proteome</keyword>
<accession>A0A915HIE5</accession>
<proteinExistence type="predicted"/>
<dbReference type="AlphaFoldDB" id="A0A915HIE5"/>
<sequence length="87" mass="9514">MAVKFKICNQLHLCKENQMLMVSNTLSNFPVPGELLAISAKVELSSKGSMEPGIELFLFIYLVASSSFPPKEGETTCGSMEPLAEEM</sequence>